<proteinExistence type="inferred from homology"/>
<dbReference type="PANTHER" id="PTHR38039:SF1">
    <property type="entry name" value="TOXIN YOEB"/>
    <property type="match status" value="1"/>
</dbReference>
<evidence type="ECO:0000256" key="1">
    <source>
        <dbReference type="ARBA" id="ARBA00008172"/>
    </source>
</evidence>
<evidence type="ECO:0000313" key="9">
    <source>
        <dbReference type="Proteomes" id="UP000480570"/>
    </source>
</evidence>
<evidence type="ECO:0000313" key="8">
    <source>
        <dbReference type="EMBL" id="MYV04340.1"/>
    </source>
</evidence>
<comment type="caution">
    <text evidence="8">The sequence shown here is derived from an EMBL/GenBank/DDBJ whole genome shotgun (WGS) entry which is preliminary data.</text>
</comment>
<protein>
    <recommendedName>
        <fullName evidence="7">Endoribonuclease YoeB</fullName>
    </recommendedName>
    <alternativeName>
        <fullName evidence="6">Putative mRNA interferase YoeB</fullName>
    </alternativeName>
</protein>
<gene>
    <name evidence="8" type="ORF">GB992_00235</name>
</gene>
<keyword evidence="5" id="KW-0378">Hydrolase</keyword>
<dbReference type="AlphaFoldDB" id="A0A7C9IP82"/>
<name>A0A7C9IP82_9LACO</name>
<dbReference type="GO" id="GO:0006401">
    <property type="term" value="P:RNA catabolic process"/>
    <property type="evidence" value="ECO:0007669"/>
    <property type="project" value="InterPro"/>
</dbReference>
<accession>A0A7C9IP82</accession>
<evidence type="ECO:0000256" key="5">
    <source>
        <dbReference type="ARBA" id="ARBA00022801"/>
    </source>
</evidence>
<dbReference type="Pfam" id="PF06769">
    <property type="entry name" value="YoeB_toxin"/>
    <property type="match status" value="1"/>
</dbReference>
<comment type="similarity">
    <text evidence="1">Belongs to the YoeB family.</text>
</comment>
<dbReference type="GO" id="GO:0045892">
    <property type="term" value="P:negative regulation of DNA-templated transcription"/>
    <property type="evidence" value="ECO:0007669"/>
    <property type="project" value="TreeGrafter"/>
</dbReference>
<dbReference type="RefSeq" id="WP_161000715.1">
    <property type="nucleotide sequence ID" value="NZ_CP185253.1"/>
</dbReference>
<evidence type="ECO:0000256" key="3">
    <source>
        <dbReference type="ARBA" id="ARBA00022722"/>
    </source>
</evidence>
<sequence length="85" mass="10360">MIKLWTDDAWNDYMYWHKSGDKRTVKRINELLKSIDRTPFTGIGKPEALRYQFEGKWSRRIDAMNRLVYQIDNNQLIIYSCKDHY</sequence>
<dbReference type="SUPFAM" id="SSF143011">
    <property type="entry name" value="RelE-like"/>
    <property type="match status" value="1"/>
</dbReference>
<dbReference type="GO" id="GO:0004519">
    <property type="term" value="F:endonuclease activity"/>
    <property type="evidence" value="ECO:0007669"/>
    <property type="project" value="UniProtKB-KW"/>
</dbReference>
<keyword evidence="3" id="KW-0540">Nuclease</keyword>
<dbReference type="NCBIfam" id="TIGR02116">
    <property type="entry name" value="toxin_Txe_YoeB"/>
    <property type="match status" value="1"/>
</dbReference>
<evidence type="ECO:0000256" key="4">
    <source>
        <dbReference type="ARBA" id="ARBA00022759"/>
    </source>
</evidence>
<dbReference type="InterPro" id="IPR009614">
    <property type="entry name" value="YoeB_toxin"/>
</dbReference>
<evidence type="ECO:0000256" key="6">
    <source>
        <dbReference type="ARBA" id="ARBA00030388"/>
    </source>
</evidence>
<organism evidence="8 9">
    <name type="scientific">Furfurilactobacillus rossiae</name>
    <dbReference type="NCBI Taxonomy" id="231049"/>
    <lineage>
        <taxon>Bacteria</taxon>
        <taxon>Bacillati</taxon>
        <taxon>Bacillota</taxon>
        <taxon>Bacilli</taxon>
        <taxon>Lactobacillales</taxon>
        <taxon>Lactobacillaceae</taxon>
        <taxon>Furfurilactobacillus</taxon>
    </lineage>
</organism>
<evidence type="ECO:0000256" key="7">
    <source>
        <dbReference type="ARBA" id="ARBA00050056"/>
    </source>
</evidence>
<dbReference type="GO" id="GO:0016787">
    <property type="term" value="F:hydrolase activity"/>
    <property type="evidence" value="ECO:0007669"/>
    <property type="project" value="UniProtKB-KW"/>
</dbReference>
<dbReference type="PANTHER" id="PTHR38039">
    <property type="entry name" value="TOXIN YOEB"/>
    <property type="match status" value="1"/>
</dbReference>
<dbReference type="EMBL" id="WEZT01000001">
    <property type="protein sequence ID" value="MYV04340.1"/>
    <property type="molecule type" value="Genomic_DNA"/>
</dbReference>
<reference evidence="8 9" key="1">
    <citation type="journal article" date="2019" name="Appl. Environ. Microbiol.">
        <title>Genetic determinants of hydroxycinnamic acid metabolism in heterofermentative lactobacilli.</title>
        <authorList>
            <person name="Gaur G."/>
            <person name="Oh J.H."/>
            <person name="Filannino P."/>
            <person name="Gobbetti M."/>
            <person name="van Pijkeren J.P."/>
            <person name="Ganzle M.G."/>
        </authorList>
    </citation>
    <scope>NUCLEOTIDE SEQUENCE [LARGE SCALE GENOMIC DNA]</scope>
    <source>
        <strain evidence="8 9">FUA3583</strain>
    </source>
</reference>
<dbReference type="InterPro" id="IPR035093">
    <property type="entry name" value="RelE/ParE_toxin_dom_sf"/>
</dbReference>
<dbReference type="Proteomes" id="UP000480570">
    <property type="component" value="Unassembled WGS sequence"/>
</dbReference>
<evidence type="ECO:0000256" key="2">
    <source>
        <dbReference type="ARBA" id="ARBA00022649"/>
    </source>
</evidence>
<keyword evidence="2" id="KW-1277">Toxin-antitoxin system</keyword>
<keyword evidence="4" id="KW-0255">Endonuclease</keyword>
<dbReference type="Gene3D" id="3.30.2310.20">
    <property type="entry name" value="RelE-like"/>
    <property type="match status" value="1"/>
</dbReference>